<dbReference type="SMART" id="SM00028">
    <property type="entry name" value="TPR"/>
    <property type="match status" value="2"/>
</dbReference>
<dbReference type="AlphaFoldDB" id="A0A9J6CJK5"/>
<evidence type="ECO:0000256" key="2">
    <source>
        <dbReference type="ARBA" id="ARBA00008402"/>
    </source>
</evidence>
<dbReference type="EMBL" id="JADBJN010000001">
    <property type="protein sequence ID" value="KAG5681907.1"/>
    <property type="molecule type" value="Genomic_DNA"/>
</dbReference>
<dbReference type="OrthoDB" id="5587616at2759"/>
<feature type="region of interest" description="Disordered" evidence="8">
    <location>
        <begin position="317"/>
        <end position="392"/>
    </location>
</feature>
<evidence type="ECO:0000259" key="9">
    <source>
        <dbReference type="Pfam" id="PF10516"/>
    </source>
</evidence>
<keyword evidence="3" id="KW-0677">Repeat</keyword>
<feature type="domain" description="Tetratricopeptide SHNi-TPR" evidence="9">
    <location>
        <begin position="186"/>
        <end position="213"/>
    </location>
</feature>
<keyword evidence="4 6" id="KW-0802">TPR repeat</keyword>
<protein>
    <recommendedName>
        <fullName evidence="9">Tetratricopeptide SHNi-TPR domain-containing protein</fullName>
    </recommendedName>
</protein>
<evidence type="ECO:0000256" key="6">
    <source>
        <dbReference type="PROSITE-ProRule" id="PRU00339"/>
    </source>
</evidence>
<evidence type="ECO:0000313" key="11">
    <source>
        <dbReference type="Proteomes" id="UP001107558"/>
    </source>
</evidence>
<dbReference type="PANTHER" id="PTHR15081">
    <property type="entry name" value="NUCLEAR AUTOANTIGENIC SPERM PROTEIN NASP -RELATED"/>
    <property type="match status" value="1"/>
</dbReference>
<organism evidence="10 11">
    <name type="scientific">Polypedilum vanderplanki</name>
    <name type="common">Sleeping chironomid midge</name>
    <dbReference type="NCBI Taxonomy" id="319348"/>
    <lineage>
        <taxon>Eukaryota</taxon>
        <taxon>Metazoa</taxon>
        <taxon>Ecdysozoa</taxon>
        <taxon>Arthropoda</taxon>
        <taxon>Hexapoda</taxon>
        <taxon>Insecta</taxon>
        <taxon>Pterygota</taxon>
        <taxon>Neoptera</taxon>
        <taxon>Endopterygota</taxon>
        <taxon>Diptera</taxon>
        <taxon>Nematocera</taxon>
        <taxon>Chironomoidea</taxon>
        <taxon>Chironomidae</taxon>
        <taxon>Chironominae</taxon>
        <taxon>Polypedilum</taxon>
        <taxon>Polypedilum</taxon>
    </lineage>
</organism>
<comment type="caution">
    <text evidence="10">The sequence shown here is derived from an EMBL/GenBank/DDBJ whole genome shotgun (WGS) entry which is preliminary data.</text>
</comment>
<feature type="region of interest" description="Disordered" evidence="8">
    <location>
        <begin position="81"/>
        <end position="157"/>
    </location>
</feature>
<dbReference type="InterPro" id="IPR019734">
    <property type="entry name" value="TPR_rpt"/>
</dbReference>
<keyword evidence="11" id="KW-1185">Reference proteome</keyword>
<accession>A0A9J6CJK5</accession>
<feature type="compositionally biased region" description="Polar residues" evidence="8">
    <location>
        <begin position="327"/>
        <end position="345"/>
    </location>
</feature>
<keyword evidence="7" id="KW-0175">Coiled coil</keyword>
<dbReference type="InterPro" id="IPR019544">
    <property type="entry name" value="Tetratricopeptide_SHNi-TPR_dom"/>
</dbReference>
<feature type="compositionally biased region" description="Acidic residues" evidence="8">
    <location>
        <begin position="83"/>
        <end position="102"/>
    </location>
</feature>
<feature type="compositionally biased region" description="Basic and acidic residues" evidence="8">
    <location>
        <begin position="346"/>
        <end position="355"/>
    </location>
</feature>
<feature type="compositionally biased region" description="Basic and acidic residues" evidence="8">
    <location>
        <begin position="115"/>
        <end position="126"/>
    </location>
</feature>
<dbReference type="GO" id="GO:0042393">
    <property type="term" value="F:histone binding"/>
    <property type="evidence" value="ECO:0007669"/>
    <property type="project" value="TreeGrafter"/>
</dbReference>
<comment type="subcellular location">
    <subcellularLocation>
        <location evidence="1">Nucleus</location>
    </subcellularLocation>
</comment>
<dbReference type="GO" id="GO:0005654">
    <property type="term" value="C:nucleoplasm"/>
    <property type="evidence" value="ECO:0007669"/>
    <property type="project" value="TreeGrafter"/>
</dbReference>
<dbReference type="InterPro" id="IPR051730">
    <property type="entry name" value="NASP-like"/>
</dbReference>
<dbReference type="GO" id="GO:0034080">
    <property type="term" value="P:CENP-A containing chromatin assembly"/>
    <property type="evidence" value="ECO:0007669"/>
    <property type="project" value="TreeGrafter"/>
</dbReference>
<evidence type="ECO:0000313" key="10">
    <source>
        <dbReference type="EMBL" id="KAG5681907.1"/>
    </source>
</evidence>
<proteinExistence type="inferred from homology"/>
<feature type="repeat" description="TPR" evidence="6">
    <location>
        <begin position="229"/>
        <end position="262"/>
    </location>
</feature>
<sequence length="414" mass="45740">MAEKPDDQVTIDEKIAKGKELFGRGARNFYVKCYVDAADDLSEAAKLYGEAYGIDGDELGEVYLLYAKALIAIGQDENKLIEVPEEDEEENDEPAEEDDGEIENVNNENSIQEKTNGHSDEQKENEPEAGPSSGVSNSNENSNDVAEEENENEEEGSNLEVAWEVLQNAALIFQRQEDKGLKNLLEVYNEMAGISMENGNFTLALDDFSRALNTFDCIEDSEKNDRIAAEIHYKIGLCQSMEKAYDEAVKAFQKAHDLIAEVIEKEKAKTEQNDDILANIKDLEETQQEIMNKITEIGEVKADEIEQVKRELTKLYGVNGNDPGAGCSSSSTIPTVAATSSSTKSPEAEKPKPTDISHLIKRKKPDSDAVENSPAKKKIIETSPEENKPTAIPIEVQEEKVVEETATVQVAVDN</sequence>
<evidence type="ECO:0000256" key="8">
    <source>
        <dbReference type="SAM" id="MobiDB-lite"/>
    </source>
</evidence>
<evidence type="ECO:0000256" key="1">
    <source>
        <dbReference type="ARBA" id="ARBA00004123"/>
    </source>
</evidence>
<dbReference type="PANTHER" id="PTHR15081:SF1">
    <property type="entry name" value="NUCLEAR AUTOANTIGENIC SPERM PROTEIN"/>
    <property type="match status" value="1"/>
</dbReference>
<dbReference type="Proteomes" id="UP001107558">
    <property type="component" value="Chromosome 1"/>
</dbReference>
<dbReference type="InterPro" id="IPR011990">
    <property type="entry name" value="TPR-like_helical_dom_sf"/>
</dbReference>
<feature type="compositionally biased region" description="Polar residues" evidence="8">
    <location>
        <begin position="104"/>
        <end position="114"/>
    </location>
</feature>
<dbReference type="PROSITE" id="PS50005">
    <property type="entry name" value="TPR"/>
    <property type="match status" value="1"/>
</dbReference>
<feature type="compositionally biased region" description="Acidic residues" evidence="8">
    <location>
        <begin position="145"/>
        <end position="157"/>
    </location>
</feature>
<evidence type="ECO:0000256" key="4">
    <source>
        <dbReference type="ARBA" id="ARBA00022803"/>
    </source>
</evidence>
<reference evidence="10" key="1">
    <citation type="submission" date="2021-03" db="EMBL/GenBank/DDBJ databases">
        <title>Chromosome level genome of the anhydrobiotic midge Polypedilum vanderplanki.</title>
        <authorList>
            <person name="Yoshida Y."/>
            <person name="Kikawada T."/>
            <person name="Gusev O."/>
        </authorList>
    </citation>
    <scope>NUCLEOTIDE SEQUENCE</scope>
    <source>
        <strain evidence="10">NIAS01</strain>
        <tissue evidence="10">Whole body or cell culture</tissue>
    </source>
</reference>
<dbReference type="GO" id="GO:0006335">
    <property type="term" value="P:DNA replication-dependent chromatin assembly"/>
    <property type="evidence" value="ECO:0007669"/>
    <property type="project" value="TreeGrafter"/>
</dbReference>
<keyword evidence="5" id="KW-0539">Nucleus</keyword>
<comment type="similarity">
    <text evidence="2">Belongs to the NASP family.</text>
</comment>
<name>A0A9J6CJK5_POLVA</name>
<gene>
    <name evidence="10" type="ORF">PVAND_011311</name>
</gene>
<evidence type="ECO:0000256" key="3">
    <source>
        <dbReference type="ARBA" id="ARBA00022737"/>
    </source>
</evidence>
<feature type="compositionally biased region" description="Low complexity" evidence="8">
    <location>
        <begin position="132"/>
        <end position="144"/>
    </location>
</feature>
<evidence type="ECO:0000256" key="5">
    <source>
        <dbReference type="ARBA" id="ARBA00023242"/>
    </source>
</evidence>
<evidence type="ECO:0000256" key="7">
    <source>
        <dbReference type="SAM" id="Coils"/>
    </source>
</evidence>
<feature type="coiled-coil region" evidence="7">
    <location>
        <begin position="266"/>
        <end position="303"/>
    </location>
</feature>
<dbReference type="SUPFAM" id="SSF48452">
    <property type="entry name" value="TPR-like"/>
    <property type="match status" value="1"/>
</dbReference>
<dbReference type="Pfam" id="PF10516">
    <property type="entry name" value="SHNi-TPR"/>
    <property type="match status" value="1"/>
</dbReference>
<dbReference type="Gene3D" id="1.25.40.10">
    <property type="entry name" value="Tetratricopeptide repeat domain"/>
    <property type="match status" value="1"/>
</dbReference>